<dbReference type="EC" id="2.7.7.9" evidence="2 7"/>
<dbReference type="InterPro" id="IPR005771">
    <property type="entry name" value="GalU_uridylyltTrfase_bac/arc"/>
</dbReference>
<evidence type="ECO:0000256" key="8">
    <source>
        <dbReference type="SAM" id="MobiDB-lite"/>
    </source>
</evidence>
<dbReference type="CDD" id="cd02541">
    <property type="entry name" value="UGPase_prokaryotic"/>
    <property type="match status" value="1"/>
</dbReference>
<dbReference type="PANTHER" id="PTHR43197">
    <property type="entry name" value="UTP--GLUCOSE-1-PHOSPHATE URIDYLYLTRANSFERASE"/>
    <property type="match status" value="1"/>
</dbReference>
<dbReference type="Pfam" id="PF00483">
    <property type="entry name" value="NTP_transferase"/>
    <property type="match status" value="1"/>
</dbReference>
<evidence type="ECO:0000256" key="5">
    <source>
        <dbReference type="ARBA" id="ARBA00022695"/>
    </source>
</evidence>
<accession>A0A182D3G4</accession>
<dbReference type="PANTHER" id="PTHR43197:SF1">
    <property type="entry name" value="UTP--GLUCOSE-1-PHOSPHATE URIDYLYLTRANSFERASE"/>
    <property type="match status" value="1"/>
</dbReference>
<dbReference type="AlphaFoldDB" id="A0A182D3G4"/>
<feature type="compositionally biased region" description="Polar residues" evidence="8">
    <location>
        <begin position="134"/>
        <end position="143"/>
    </location>
</feature>
<evidence type="ECO:0000259" key="9">
    <source>
        <dbReference type="Pfam" id="PF00483"/>
    </source>
</evidence>
<keyword evidence="4 7" id="KW-0808">Transferase</keyword>
<evidence type="ECO:0000256" key="4">
    <source>
        <dbReference type="ARBA" id="ARBA00022679"/>
    </source>
</evidence>
<keyword evidence="5 7" id="KW-0548">Nucleotidyltransferase</keyword>
<dbReference type="SUPFAM" id="SSF53448">
    <property type="entry name" value="Nucleotide-diphospho-sugar transferases"/>
    <property type="match status" value="1"/>
</dbReference>
<organism evidence="10">
    <name type="scientific">Blastochloris viridis</name>
    <name type="common">Rhodopseudomonas viridis</name>
    <dbReference type="NCBI Taxonomy" id="1079"/>
    <lineage>
        <taxon>Bacteria</taxon>
        <taxon>Pseudomonadati</taxon>
        <taxon>Pseudomonadota</taxon>
        <taxon>Alphaproteobacteria</taxon>
        <taxon>Hyphomicrobiales</taxon>
        <taxon>Blastochloridaceae</taxon>
        <taxon>Blastochloris</taxon>
    </lineage>
</organism>
<comment type="similarity">
    <text evidence="1 7">Belongs to the UDPGP type 2 family.</text>
</comment>
<reference evidence="10" key="1">
    <citation type="journal article" date="2015" name="Genome Announc.">
        <title>Complete Genome Sequence of the Bacteriochlorophyll b-Producing Photosynthetic Bacterium Blastochloris viridis.</title>
        <authorList>
            <person name="Tsukatani Y."/>
            <person name="Hirose Y."/>
            <person name="Harada J."/>
            <person name="Misawa N."/>
            <person name="Mori K."/>
            <person name="Inoue K."/>
            <person name="Tamiaki H."/>
        </authorList>
    </citation>
    <scope>NUCLEOTIDE SEQUENCE [LARGE SCALE GENOMIC DNA]</scope>
    <source>
        <strain evidence="10">DSM 133</strain>
    </source>
</reference>
<gene>
    <name evidence="10" type="ORF">BV133_2130</name>
</gene>
<dbReference type="GO" id="GO:0006011">
    <property type="term" value="P:UDP-alpha-D-glucose metabolic process"/>
    <property type="evidence" value="ECO:0007669"/>
    <property type="project" value="InterPro"/>
</dbReference>
<dbReference type="InterPro" id="IPR005835">
    <property type="entry name" value="NTP_transferase_dom"/>
</dbReference>
<dbReference type="PATRIC" id="fig|1079.8.peg.2190"/>
<evidence type="ECO:0000256" key="1">
    <source>
        <dbReference type="ARBA" id="ARBA00006890"/>
    </source>
</evidence>
<comment type="catalytic activity">
    <reaction evidence="6 7">
        <text>alpha-D-glucose 1-phosphate + UTP + H(+) = UDP-alpha-D-glucose + diphosphate</text>
        <dbReference type="Rhea" id="RHEA:19889"/>
        <dbReference type="ChEBI" id="CHEBI:15378"/>
        <dbReference type="ChEBI" id="CHEBI:33019"/>
        <dbReference type="ChEBI" id="CHEBI:46398"/>
        <dbReference type="ChEBI" id="CHEBI:58601"/>
        <dbReference type="ChEBI" id="CHEBI:58885"/>
        <dbReference type="EC" id="2.7.7.9"/>
    </reaction>
</comment>
<dbReference type="Gene3D" id="3.90.550.10">
    <property type="entry name" value="Spore Coat Polysaccharide Biosynthesis Protein SpsA, Chain A"/>
    <property type="match status" value="1"/>
</dbReference>
<evidence type="ECO:0000313" key="10">
    <source>
        <dbReference type="EMBL" id="BAR99723.1"/>
    </source>
</evidence>
<dbReference type="EMBL" id="AP014854">
    <property type="protein sequence ID" value="BAR99723.1"/>
    <property type="molecule type" value="Genomic_DNA"/>
</dbReference>
<feature type="region of interest" description="Disordered" evidence="8">
    <location>
        <begin position="120"/>
        <end position="143"/>
    </location>
</feature>
<feature type="domain" description="Nucleotidyl transferase" evidence="9">
    <location>
        <begin position="48"/>
        <end position="305"/>
    </location>
</feature>
<evidence type="ECO:0000256" key="7">
    <source>
        <dbReference type="RuleBase" id="RU361259"/>
    </source>
</evidence>
<protein>
    <recommendedName>
        <fullName evidence="3 7">UTP--glucose-1-phosphate uridylyltransferase</fullName>
        <ecNumber evidence="2 7">2.7.7.9</ecNumber>
    </recommendedName>
    <alternativeName>
        <fullName evidence="7">UDP-glucose pyrophosphorylase</fullName>
    </alternativeName>
</protein>
<evidence type="ECO:0000256" key="6">
    <source>
        <dbReference type="ARBA" id="ARBA00048128"/>
    </source>
</evidence>
<dbReference type="InterPro" id="IPR029044">
    <property type="entry name" value="Nucleotide-diphossugar_trans"/>
</dbReference>
<evidence type="ECO:0000256" key="2">
    <source>
        <dbReference type="ARBA" id="ARBA00012415"/>
    </source>
</evidence>
<dbReference type="NCBIfam" id="TIGR01099">
    <property type="entry name" value="galU"/>
    <property type="match status" value="1"/>
</dbReference>
<dbReference type="GO" id="GO:0003983">
    <property type="term" value="F:UTP:glucose-1-phosphate uridylyltransferase activity"/>
    <property type="evidence" value="ECO:0007669"/>
    <property type="project" value="UniProtKB-EC"/>
</dbReference>
<sequence>MFKYTPPFLPHLSEDAAARDSQGAARADRFSPAACTMTLPIRKAVFPVAGLGTRFLPATKAMPKEMLTVVDRPVIQHVADEAREAGVEHFIFVTGRNKGVIEDHFDRQYELEDTLSDRGKRGELDALSRDQPGPGTTSFTRQQSPLGLGHAVWCARELVGKEPFALLLPDMLHHGRVPCLKGMIDAYKKQPGNYVAVYEVPQSQAHQYGIVGVENASARVSKITKMIEKPPSGSAPSNLAISGRYILNSEIFELLATQSRGAGGEIQLTDAMIKLAETQPFYAYTFDGRIYDCGSKVGFLVANVAYALARDDIAPAFRQELATLLTD</sequence>
<proteinExistence type="inferred from homology"/>
<evidence type="ECO:0000256" key="3">
    <source>
        <dbReference type="ARBA" id="ARBA00019048"/>
    </source>
</evidence>
<name>A0A182D3G4_BLAVI</name>